<dbReference type="KEGG" id="nha:Nham_4246"/>
<keyword evidence="2" id="KW-1185">Reference proteome</keyword>
<geneLocation type="plasmid" evidence="2">
    <name>pNITHX1</name>
</geneLocation>
<sequence length="85" mass="9173">MRLLISYCGAPALAKLLPKPEHFDAVAILDKGDFSGGRLATTMQQLRKFILTEEGQAILAVVKDGWLQLAVGTLVAMYVIGDLLS</sequence>
<evidence type="ECO:0000313" key="2">
    <source>
        <dbReference type="Proteomes" id="UP000001953"/>
    </source>
</evidence>
<accession>Q1QFY8</accession>
<dbReference type="Proteomes" id="UP000001953">
    <property type="component" value="Plasmid 1"/>
</dbReference>
<dbReference type="HOGENOM" id="CLU_2509292_0_0_5"/>
<evidence type="ECO:0000313" key="1">
    <source>
        <dbReference type="EMBL" id="ABE64859.1"/>
    </source>
</evidence>
<dbReference type="EMBL" id="CP000320">
    <property type="protein sequence ID" value="ABE64859.1"/>
    <property type="molecule type" value="Genomic_DNA"/>
</dbReference>
<proteinExistence type="predicted"/>
<reference evidence="2" key="1">
    <citation type="submission" date="2006-03" db="EMBL/GenBank/DDBJ databases">
        <title>Complete sequence of plasmid 1 of Nitrobacter hamburgensis X14.</title>
        <authorList>
            <consortium name="US DOE Joint Genome Institute"/>
            <person name="Copeland A."/>
            <person name="Lucas S."/>
            <person name="Lapidus A."/>
            <person name="Barry K."/>
            <person name="Detter J.C."/>
            <person name="Glavina del Rio T."/>
            <person name="Hammon N."/>
            <person name="Israni S."/>
            <person name="Dalin E."/>
            <person name="Tice H."/>
            <person name="Pitluck S."/>
            <person name="Chain P."/>
            <person name="Malfatti S."/>
            <person name="Shin M."/>
            <person name="Vergez L."/>
            <person name="Schmutz J."/>
            <person name="Larimer F."/>
            <person name="Land M."/>
            <person name="Hauser L."/>
            <person name="Kyrpides N."/>
            <person name="Ivanova N."/>
            <person name="Ward B."/>
            <person name="Arp D."/>
            <person name="Klotz M."/>
            <person name="Stein L."/>
            <person name="O'Mullan G."/>
            <person name="Starkenburg S."/>
            <person name="Sayavedra L."/>
            <person name="Poret-Peterson A.T."/>
            <person name="Gentry M.E."/>
            <person name="Bruce D."/>
            <person name="Richardson P."/>
        </authorList>
    </citation>
    <scope>NUCLEOTIDE SEQUENCE [LARGE SCALE GENOMIC DNA]</scope>
    <source>
        <strain evidence="2">DSM 10229 / NCIMB 13809 / X14</strain>
        <plasmid evidence="2">Plasmid pNITHX1</plasmid>
    </source>
</reference>
<gene>
    <name evidence="1" type="ordered locus">Nham_4246</name>
</gene>
<keyword evidence="1" id="KW-0614">Plasmid</keyword>
<organism evidence="1 2">
    <name type="scientific">Nitrobacter hamburgensis (strain DSM 10229 / NCIMB 13809 / X14)</name>
    <dbReference type="NCBI Taxonomy" id="323097"/>
    <lineage>
        <taxon>Bacteria</taxon>
        <taxon>Pseudomonadati</taxon>
        <taxon>Pseudomonadota</taxon>
        <taxon>Alphaproteobacteria</taxon>
        <taxon>Hyphomicrobiales</taxon>
        <taxon>Nitrobacteraceae</taxon>
        <taxon>Nitrobacter</taxon>
    </lineage>
</organism>
<dbReference type="AlphaFoldDB" id="Q1QFY8"/>
<protein>
    <submittedName>
        <fullName evidence="1">Uncharacterized protein</fullName>
    </submittedName>
</protein>
<name>Q1QFY8_NITHX</name>